<protein>
    <submittedName>
        <fullName evidence="1">Uncharacterized protein</fullName>
    </submittedName>
</protein>
<proteinExistence type="predicted"/>
<comment type="caution">
    <text evidence="1">The sequence shown here is derived from an EMBL/GenBank/DDBJ whole genome shotgun (WGS) entry which is preliminary data.</text>
</comment>
<reference evidence="1 2" key="1">
    <citation type="submission" date="2019-06" db="EMBL/GenBank/DDBJ databases">
        <title>Whole genome shotgun sequence of Glutamicibacter nicotianae NBRC 14234.</title>
        <authorList>
            <person name="Hosoyama A."/>
            <person name="Uohara A."/>
            <person name="Ohji S."/>
            <person name="Ichikawa N."/>
        </authorList>
    </citation>
    <scope>NUCLEOTIDE SEQUENCE [LARGE SCALE GENOMIC DNA]</scope>
    <source>
        <strain evidence="1 2">NBRC 14234</strain>
    </source>
</reference>
<sequence>MVRIVLRALRSNDFSGEFADHVNQVLMLVVEFEVNHQALSSLRDEPTPAAECALSDGGHVMRLVREFLGSARCDEYG</sequence>
<evidence type="ECO:0000313" key="1">
    <source>
        <dbReference type="EMBL" id="GEC12538.1"/>
    </source>
</evidence>
<accession>A0ABQ0RL60</accession>
<keyword evidence="2" id="KW-1185">Reference proteome</keyword>
<gene>
    <name evidence="1" type="ORF">ANI01nite_17410</name>
</gene>
<name>A0ABQ0RL60_GLUNI</name>
<dbReference type="EMBL" id="BJNE01000006">
    <property type="protein sequence ID" value="GEC12538.1"/>
    <property type="molecule type" value="Genomic_DNA"/>
</dbReference>
<organism evidence="1 2">
    <name type="scientific">Glutamicibacter nicotianae</name>
    <name type="common">Arthrobacter nicotianae</name>
    <dbReference type="NCBI Taxonomy" id="37929"/>
    <lineage>
        <taxon>Bacteria</taxon>
        <taxon>Bacillati</taxon>
        <taxon>Actinomycetota</taxon>
        <taxon>Actinomycetes</taxon>
        <taxon>Micrococcales</taxon>
        <taxon>Micrococcaceae</taxon>
        <taxon>Glutamicibacter</taxon>
    </lineage>
</organism>
<evidence type="ECO:0000313" key="2">
    <source>
        <dbReference type="Proteomes" id="UP000316242"/>
    </source>
</evidence>
<dbReference type="Proteomes" id="UP000316242">
    <property type="component" value="Unassembled WGS sequence"/>
</dbReference>